<comment type="caution">
    <text evidence="1">The sequence shown here is derived from an EMBL/GenBank/DDBJ whole genome shotgun (WGS) entry which is preliminary data.</text>
</comment>
<dbReference type="AlphaFoldDB" id="A0A1S1PY30"/>
<accession>A0A1S1PY30</accession>
<dbReference type="EMBL" id="MAXA01000220">
    <property type="protein sequence ID" value="OHV27583.1"/>
    <property type="molecule type" value="Genomic_DNA"/>
</dbReference>
<keyword evidence="2" id="KW-1185">Reference proteome</keyword>
<gene>
    <name evidence="1" type="ORF">BBK14_20205</name>
</gene>
<organism evidence="1 2">
    <name type="scientific">Parafrankia soli</name>
    <dbReference type="NCBI Taxonomy" id="2599596"/>
    <lineage>
        <taxon>Bacteria</taxon>
        <taxon>Bacillati</taxon>
        <taxon>Actinomycetota</taxon>
        <taxon>Actinomycetes</taxon>
        <taxon>Frankiales</taxon>
        <taxon>Frankiaceae</taxon>
        <taxon>Parafrankia</taxon>
    </lineage>
</organism>
<reference evidence="2" key="1">
    <citation type="submission" date="2016-07" db="EMBL/GenBank/DDBJ databases">
        <title>Frankia sp. NRRL B-16219 Genome sequencing.</title>
        <authorList>
            <person name="Ghodhbane-Gtari F."/>
            <person name="Swanson E."/>
            <person name="Gueddou A."/>
            <person name="Louati M."/>
            <person name="Nouioui I."/>
            <person name="Hezbri K."/>
            <person name="Abebe-Akele F."/>
            <person name="Simpson S."/>
            <person name="Morris K."/>
            <person name="Thomas K."/>
            <person name="Gtari M."/>
            <person name="Tisa L.S."/>
        </authorList>
    </citation>
    <scope>NUCLEOTIDE SEQUENCE [LARGE SCALE GENOMIC DNA]</scope>
    <source>
        <strain evidence="2">NRRL B-16219</strain>
    </source>
</reference>
<dbReference type="PIRSF" id="PIRSF017393">
    <property type="entry name" value="MTase_SAV2177"/>
    <property type="match status" value="1"/>
</dbReference>
<dbReference type="Gene3D" id="3.40.50.150">
    <property type="entry name" value="Vaccinia Virus protein VP39"/>
    <property type="match status" value="1"/>
</dbReference>
<evidence type="ECO:0008006" key="3">
    <source>
        <dbReference type="Google" id="ProtNLM"/>
    </source>
</evidence>
<name>A0A1S1PY30_9ACTN</name>
<proteinExistence type="predicted"/>
<sequence length="261" mass="28331">MRTDVAHIARVYDHWLGGKNNFAADRKVAEAVMAAMPTVTESVRANRSFLRRAVNLLATEHGIRQFLDIGTGLPAADNTHEVAQRAAPDSRIVYADNDTIVLAHARALLTSSPEGRTAYVHGDVRQPAEILAKAAETLDFTQPIALMLIAVMHCIPDEDDPYAIVRTLTDAMPPGSYFVLSHPIPATDAPSGDVPAEDLAAAYALMREASTGSFHARTADQITRFFDGWELLDPGVVLATQWRADEPESTVIRVGIGHRTA</sequence>
<dbReference type="InterPro" id="IPR029063">
    <property type="entry name" value="SAM-dependent_MTases_sf"/>
</dbReference>
<dbReference type="InterPro" id="IPR006764">
    <property type="entry name" value="SAM_dep_MeTrfase_SAV2177_type"/>
</dbReference>
<dbReference type="Proteomes" id="UP000179769">
    <property type="component" value="Unassembled WGS sequence"/>
</dbReference>
<evidence type="ECO:0000313" key="2">
    <source>
        <dbReference type="Proteomes" id="UP000179769"/>
    </source>
</evidence>
<dbReference type="Pfam" id="PF04672">
    <property type="entry name" value="Methyltransf_19"/>
    <property type="match status" value="1"/>
</dbReference>
<protein>
    <recommendedName>
        <fullName evidence="3">Translation initiation factor IF-2</fullName>
    </recommendedName>
</protein>
<evidence type="ECO:0000313" key="1">
    <source>
        <dbReference type="EMBL" id="OHV27583.1"/>
    </source>
</evidence>
<dbReference type="SUPFAM" id="SSF53335">
    <property type="entry name" value="S-adenosyl-L-methionine-dependent methyltransferases"/>
    <property type="match status" value="1"/>
</dbReference>